<dbReference type="EMBL" id="MU157879">
    <property type="protein sequence ID" value="KAF9525846.1"/>
    <property type="molecule type" value="Genomic_DNA"/>
</dbReference>
<dbReference type="OrthoDB" id="2683861at2759"/>
<accession>A0A9P6EB34</accession>
<proteinExistence type="predicted"/>
<comment type="caution">
    <text evidence="1">The sequence shown here is derived from an EMBL/GenBank/DDBJ whole genome shotgun (WGS) entry which is preliminary data.</text>
</comment>
<protein>
    <submittedName>
        <fullName evidence="1">Uncharacterized protein</fullName>
    </submittedName>
</protein>
<organism evidence="1 2">
    <name type="scientific">Crepidotus variabilis</name>
    <dbReference type="NCBI Taxonomy" id="179855"/>
    <lineage>
        <taxon>Eukaryota</taxon>
        <taxon>Fungi</taxon>
        <taxon>Dikarya</taxon>
        <taxon>Basidiomycota</taxon>
        <taxon>Agaricomycotina</taxon>
        <taxon>Agaricomycetes</taxon>
        <taxon>Agaricomycetidae</taxon>
        <taxon>Agaricales</taxon>
        <taxon>Agaricineae</taxon>
        <taxon>Crepidotaceae</taxon>
        <taxon>Crepidotus</taxon>
    </lineage>
</organism>
<dbReference type="AlphaFoldDB" id="A0A9P6EB34"/>
<keyword evidence="2" id="KW-1185">Reference proteome</keyword>
<reference evidence="1" key="1">
    <citation type="submission" date="2020-11" db="EMBL/GenBank/DDBJ databases">
        <authorList>
            <consortium name="DOE Joint Genome Institute"/>
            <person name="Ahrendt S."/>
            <person name="Riley R."/>
            <person name="Andreopoulos W."/>
            <person name="Labutti K."/>
            <person name="Pangilinan J."/>
            <person name="Ruiz-Duenas F.J."/>
            <person name="Barrasa J.M."/>
            <person name="Sanchez-Garcia M."/>
            <person name="Camarero S."/>
            <person name="Miyauchi S."/>
            <person name="Serrano A."/>
            <person name="Linde D."/>
            <person name="Babiker R."/>
            <person name="Drula E."/>
            <person name="Ayuso-Fernandez I."/>
            <person name="Pacheco R."/>
            <person name="Padilla G."/>
            <person name="Ferreira P."/>
            <person name="Barriuso J."/>
            <person name="Kellner H."/>
            <person name="Castanera R."/>
            <person name="Alfaro M."/>
            <person name="Ramirez L."/>
            <person name="Pisabarro A.G."/>
            <person name="Kuo A."/>
            <person name="Tritt A."/>
            <person name="Lipzen A."/>
            <person name="He G."/>
            <person name="Yan M."/>
            <person name="Ng V."/>
            <person name="Cullen D."/>
            <person name="Martin F."/>
            <person name="Rosso M.-N."/>
            <person name="Henrissat B."/>
            <person name="Hibbett D."/>
            <person name="Martinez A.T."/>
            <person name="Grigoriev I.V."/>
        </authorList>
    </citation>
    <scope>NUCLEOTIDE SEQUENCE</scope>
    <source>
        <strain evidence="1">CBS 506.95</strain>
    </source>
</reference>
<feature type="non-terminal residue" evidence="1">
    <location>
        <position position="94"/>
    </location>
</feature>
<evidence type="ECO:0000313" key="2">
    <source>
        <dbReference type="Proteomes" id="UP000807306"/>
    </source>
</evidence>
<name>A0A9P6EB34_9AGAR</name>
<gene>
    <name evidence="1" type="ORF">CPB83DRAFT_750027</name>
</gene>
<sequence length="94" mass="10817">GLPANGRPDEWSKWVGKTKNCERPYKSPSTVHDSAEFGHALVHWWNNIQPSFRQNNTGMPKPTYSSPQMQDPWNQLRRAGQNGLVSVLIMLAWW</sequence>
<evidence type="ECO:0000313" key="1">
    <source>
        <dbReference type="EMBL" id="KAF9525846.1"/>
    </source>
</evidence>
<feature type="non-terminal residue" evidence="1">
    <location>
        <position position="1"/>
    </location>
</feature>
<dbReference type="Proteomes" id="UP000807306">
    <property type="component" value="Unassembled WGS sequence"/>
</dbReference>